<evidence type="ECO:0000313" key="3">
    <source>
        <dbReference type="EMBL" id="KAF2658257.1"/>
    </source>
</evidence>
<feature type="domain" description="DUF7730" evidence="2">
    <location>
        <begin position="53"/>
        <end position="153"/>
    </location>
</feature>
<protein>
    <recommendedName>
        <fullName evidence="2">DUF7730 domain-containing protein</fullName>
    </recommendedName>
</protein>
<evidence type="ECO:0000313" key="4">
    <source>
        <dbReference type="Proteomes" id="UP000799324"/>
    </source>
</evidence>
<keyword evidence="4" id="KW-1185">Reference proteome</keyword>
<feature type="chain" id="PRO_5025462940" description="DUF7730 domain-containing protein" evidence="1">
    <location>
        <begin position="22"/>
        <end position="251"/>
    </location>
</feature>
<dbReference type="EMBL" id="MU004316">
    <property type="protein sequence ID" value="KAF2658257.1"/>
    <property type="molecule type" value="Genomic_DNA"/>
</dbReference>
<sequence length="251" mass="28561">MAILLLLPRSLSRLMLSQVHSLPFSDARHHLKMPPTSTHESPTSTFESMTEQKQETTLLSLPGELRDSVWEFAVGGNLIHFGIDKPVRVLERTKDPYSSAAEPSTKSSHLLALPLTYRQIYCESILTIYRTNTISFESEYDLLDWLEDRTNEQIISITDFQPSLITMWLGYKGDRFQDLKVLLPGLRKGNLEACNVMQDCHCTCQIDWVFTPDTKWNGPFWSSKSTSKSKILTRLSVVIHDTAECHTTGIP</sequence>
<reference evidence="3" key="1">
    <citation type="journal article" date="2020" name="Stud. Mycol.">
        <title>101 Dothideomycetes genomes: a test case for predicting lifestyles and emergence of pathogens.</title>
        <authorList>
            <person name="Haridas S."/>
            <person name="Albert R."/>
            <person name="Binder M."/>
            <person name="Bloem J."/>
            <person name="Labutti K."/>
            <person name="Salamov A."/>
            <person name="Andreopoulos B."/>
            <person name="Baker S."/>
            <person name="Barry K."/>
            <person name="Bills G."/>
            <person name="Bluhm B."/>
            <person name="Cannon C."/>
            <person name="Castanera R."/>
            <person name="Culley D."/>
            <person name="Daum C."/>
            <person name="Ezra D."/>
            <person name="Gonzalez J."/>
            <person name="Henrissat B."/>
            <person name="Kuo A."/>
            <person name="Liang C."/>
            <person name="Lipzen A."/>
            <person name="Lutzoni F."/>
            <person name="Magnuson J."/>
            <person name="Mondo S."/>
            <person name="Nolan M."/>
            <person name="Ohm R."/>
            <person name="Pangilinan J."/>
            <person name="Park H.-J."/>
            <person name="Ramirez L."/>
            <person name="Alfaro M."/>
            <person name="Sun H."/>
            <person name="Tritt A."/>
            <person name="Yoshinaga Y."/>
            <person name="Zwiers L.-H."/>
            <person name="Turgeon B."/>
            <person name="Goodwin S."/>
            <person name="Spatafora J."/>
            <person name="Crous P."/>
            <person name="Grigoriev I."/>
        </authorList>
    </citation>
    <scope>NUCLEOTIDE SEQUENCE</scope>
    <source>
        <strain evidence="3">CBS 122681</strain>
    </source>
</reference>
<accession>A0A6A6TG98</accession>
<evidence type="ECO:0000259" key="2">
    <source>
        <dbReference type="Pfam" id="PF24864"/>
    </source>
</evidence>
<dbReference type="InterPro" id="IPR056632">
    <property type="entry name" value="DUF7730"/>
</dbReference>
<feature type="signal peptide" evidence="1">
    <location>
        <begin position="1"/>
        <end position="21"/>
    </location>
</feature>
<keyword evidence="1" id="KW-0732">Signal</keyword>
<gene>
    <name evidence="3" type="ORF">K491DRAFT_676507</name>
</gene>
<evidence type="ECO:0000256" key="1">
    <source>
        <dbReference type="SAM" id="SignalP"/>
    </source>
</evidence>
<dbReference type="Proteomes" id="UP000799324">
    <property type="component" value="Unassembled WGS sequence"/>
</dbReference>
<organism evidence="3 4">
    <name type="scientific">Lophiostoma macrostomum CBS 122681</name>
    <dbReference type="NCBI Taxonomy" id="1314788"/>
    <lineage>
        <taxon>Eukaryota</taxon>
        <taxon>Fungi</taxon>
        <taxon>Dikarya</taxon>
        <taxon>Ascomycota</taxon>
        <taxon>Pezizomycotina</taxon>
        <taxon>Dothideomycetes</taxon>
        <taxon>Pleosporomycetidae</taxon>
        <taxon>Pleosporales</taxon>
        <taxon>Lophiostomataceae</taxon>
        <taxon>Lophiostoma</taxon>
    </lineage>
</organism>
<dbReference type="AlphaFoldDB" id="A0A6A6TG98"/>
<proteinExistence type="predicted"/>
<name>A0A6A6TG98_9PLEO</name>
<dbReference type="OrthoDB" id="5413827at2759"/>
<dbReference type="PANTHER" id="PTHR38790">
    <property type="entry name" value="2EXR DOMAIN-CONTAINING PROTEIN-RELATED"/>
    <property type="match status" value="1"/>
</dbReference>
<dbReference type="Pfam" id="PF24864">
    <property type="entry name" value="DUF7730"/>
    <property type="match status" value="1"/>
</dbReference>